<evidence type="ECO:0000313" key="2">
    <source>
        <dbReference type="EMBL" id="CUV03597.1"/>
    </source>
</evidence>
<dbReference type="EMBL" id="FAXA01000445">
    <property type="protein sequence ID" value="CUV03597.1"/>
    <property type="molecule type" value="Genomic_DNA"/>
</dbReference>
<reference evidence="2" key="1">
    <citation type="submission" date="2015-10" db="EMBL/GenBank/DDBJ databases">
        <authorList>
            <person name="Gilbert D.G."/>
        </authorList>
    </citation>
    <scope>NUCLEOTIDE SEQUENCE</scope>
</reference>
<dbReference type="InterPro" id="IPR029032">
    <property type="entry name" value="AhpD-like"/>
</dbReference>
<protein>
    <recommendedName>
        <fullName evidence="1">Carboxymuconolactone decarboxylase-like domain-containing protein</fullName>
    </recommendedName>
</protein>
<feature type="domain" description="Carboxymuconolactone decarboxylase-like" evidence="1">
    <location>
        <begin position="31"/>
        <end position="112"/>
    </location>
</feature>
<dbReference type="InterPro" id="IPR003779">
    <property type="entry name" value="CMD-like"/>
</dbReference>
<proteinExistence type="predicted"/>
<dbReference type="SUPFAM" id="SSF69118">
    <property type="entry name" value="AhpD-like"/>
    <property type="match status" value="1"/>
</dbReference>
<dbReference type="GO" id="GO:0051920">
    <property type="term" value="F:peroxiredoxin activity"/>
    <property type="evidence" value="ECO:0007669"/>
    <property type="project" value="InterPro"/>
</dbReference>
<dbReference type="AlphaFoldDB" id="A0A161K888"/>
<organism evidence="2">
    <name type="scientific">hydrothermal vent metagenome</name>
    <dbReference type="NCBI Taxonomy" id="652676"/>
    <lineage>
        <taxon>unclassified sequences</taxon>
        <taxon>metagenomes</taxon>
        <taxon>ecological metagenomes</taxon>
    </lineage>
</organism>
<name>A0A161K888_9ZZZZ</name>
<evidence type="ECO:0000259" key="1">
    <source>
        <dbReference type="Pfam" id="PF02627"/>
    </source>
</evidence>
<sequence length="136" mass="15334">MPVDKEAELARVTNLRGFRYGLHDFLAEVDPGFLKAVNDTVETQYINTQILDRKTKEISIIVACISQVDMASHLQIHMHAAVQAGATAEEILAVINLVGDWIGHVARIRALEAWRIYFRPDLPTIDRVIELRDTAK</sequence>
<dbReference type="Pfam" id="PF02627">
    <property type="entry name" value="CMD"/>
    <property type="match status" value="1"/>
</dbReference>
<dbReference type="Gene3D" id="1.20.1290.10">
    <property type="entry name" value="AhpD-like"/>
    <property type="match status" value="1"/>
</dbReference>
<accession>A0A161K888</accession>
<gene>
    <name evidence="2" type="ORF">MGWOODY_Clf1317</name>
</gene>